<feature type="transmembrane region" description="Helical" evidence="11">
    <location>
        <begin position="208"/>
        <end position="227"/>
    </location>
</feature>
<dbReference type="InterPro" id="IPR006593">
    <property type="entry name" value="Cyt_b561/ferric_Rdtase_TM"/>
</dbReference>
<dbReference type="AlphaFoldDB" id="A9V2H0"/>
<evidence type="ECO:0000256" key="6">
    <source>
        <dbReference type="ARBA" id="ARBA00022723"/>
    </source>
</evidence>
<evidence type="ECO:0000256" key="10">
    <source>
        <dbReference type="ARBA" id="ARBA00023136"/>
    </source>
</evidence>
<feature type="transmembrane region" description="Helical" evidence="11">
    <location>
        <begin position="50"/>
        <end position="69"/>
    </location>
</feature>
<keyword evidence="14" id="KW-1185">Reference proteome</keyword>
<evidence type="ECO:0000256" key="7">
    <source>
        <dbReference type="ARBA" id="ARBA00022982"/>
    </source>
</evidence>
<evidence type="ECO:0000256" key="9">
    <source>
        <dbReference type="ARBA" id="ARBA00023004"/>
    </source>
</evidence>
<sequence length="301" mass="33096">MCGKRQLRLPMRAFPYPWIETAPLPSQAAKLFAMSNPLPSKHEIETHSSAAAIGLAVLVAVAIADLGLIGLGRHRAFANGILVRGFYLAYFVLFGYLMHWVADDFKQQKLASGDSVLTTPRLFDDMAHCSIDLSAAMGFKTAPVANAGHDKSKLASAQAVLLCSKQLYHGIMNFLAFFLAVVGVSIAFKNHAAKKVAHLDSVHSWLGLLTTLLMAFQFFSALFVFFISNNKTWRQRLHFGHRYLGAATFITACFVITLGLQEYNSGTAYSTSRRVVQSATLCVWLIALHVIAGLFYRPNGH</sequence>
<dbReference type="EMBL" id="CH991555">
    <property type="protein sequence ID" value="EDQ88255.1"/>
    <property type="molecule type" value="Genomic_DNA"/>
</dbReference>
<protein>
    <recommendedName>
        <fullName evidence="12">Cytochrome b561 domain-containing protein</fullName>
    </recommendedName>
</protein>
<keyword evidence="6" id="KW-0479">Metal-binding</keyword>
<evidence type="ECO:0000256" key="3">
    <source>
        <dbReference type="ARBA" id="ARBA00022448"/>
    </source>
</evidence>
<proteinExistence type="predicted"/>
<dbReference type="Gene3D" id="1.20.120.1770">
    <property type="match status" value="1"/>
</dbReference>
<dbReference type="InParanoid" id="A9V2H0"/>
<evidence type="ECO:0000256" key="2">
    <source>
        <dbReference type="ARBA" id="ARBA00004141"/>
    </source>
</evidence>
<evidence type="ECO:0000313" key="14">
    <source>
        <dbReference type="Proteomes" id="UP000001357"/>
    </source>
</evidence>
<dbReference type="GO" id="GO:0016491">
    <property type="term" value="F:oxidoreductase activity"/>
    <property type="evidence" value="ECO:0000318"/>
    <property type="project" value="GO_Central"/>
</dbReference>
<dbReference type="PANTHER" id="PTHR10106:SF0">
    <property type="entry name" value="LD36721P"/>
    <property type="match status" value="1"/>
</dbReference>
<keyword evidence="4" id="KW-0349">Heme</keyword>
<evidence type="ECO:0000256" key="4">
    <source>
        <dbReference type="ARBA" id="ARBA00022617"/>
    </source>
</evidence>
<dbReference type="KEGG" id="mbr:MONBRDRAFT_26475"/>
<evidence type="ECO:0000313" key="13">
    <source>
        <dbReference type="EMBL" id="EDQ88255.1"/>
    </source>
</evidence>
<dbReference type="GO" id="GO:0046872">
    <property type="term" value="F:metal ion binding"/>
    <property type="evidence" value="ECO:0007669"/>
    <property type="project" value="UniProtKB-KW"/>
</dbReference>
<dbReference type="Proteomes" id="UP000001357">
    <property type="component" value="Unassembled WGS sequence"/>
</dbReference>
<keyword evidence="8 11" id="KW-1133">Transmembrane helix</keyword>
<dbReference type="CDD" id="cd08554">
    <property type="entry name" value="Cyt_b561"/>
    <property type="match status" value="1"/>
</dbReference>
<dbReference type="SMART" id="SM00665">
    <property type="entry name" value="B561"/>
    <property type="match status" value="1"/>
</dbReference>
<dbReference type="PANTHER" id="PTHR10106">
    <property type="entry name" value="CYTOCHROME B561-RELATED"/>
    <property type="match status" value="1"/>
</dbReference>
<dbReference type="PROSITE" id="PS50939">
    <property type="entry name" value="CYTOCHROME_B561"/>
    <property type="match status" value="1"/>
</dbReference>
<keyword evidence="10 11" id="KW-0472">Membrane</keyword>
<comment type="subcellular location">
    <subcellularLocation>
        <location evidence="2">Membrane</location>
        <topology evidence="2">Multi-pass membrane protein</topology>
    </subcellularLocation>
</comment>
<feature type="transmembrane region" description="Helical" evidence="11">
    <location>
        <begin position="275"/>
        <end position="296"/>
    </location>
</feature>
<keyword evidence="9" id="KW-0408">Iron</keyword>
<name>A9V2H0_MONBE</name>
<feature type="transmembrane region" description="Helical" evidence="11">
    <location>
        <begin position="81"/>
        <end position="102"/>
    </location>
</feature>
<reference evidence="13 14" key="1">
    <citation type="journal article" date="2008" name="Nature">
        <title>The genome of the choanoflagellate Monosiga brevicollis and the origin of metazoans.</title>
        <authorList>
            <consortium name="JGI Sequencing"/>
            <person name="King N."/>
            <person name="Westbrook M.J."/>
            <person name="Young S.L."/>
            <person name="Kuo A."/>
            <person name="Abedin M."/>
            <person name="Chapman J."/>
            <person name="Fairclough S."/>
            <person name="Hellsten U."/>
            <person name="Isogai Y."/>
            <person name="Letunic I."/>
            <person name="Marr M."/>
            <person name="Pincus D."/>
            <person name="Putnam N."/>
            <person name="Rokas A."/>
            <person name="Wright K.J."/>
            <person name="Zuzow R."/>
            <person name="Dirks W."/>
            <person name="Good M."/>
            <person name="Goodstein D."/>
            <person name="Lemons D."/>
            <person name="Li W."/>
            <person name="Lyons J.B."/>
            <person name="Morris A."/>
            <person name="Nichols S."/>
            <person name="Richter D.J."/>
            <person name="Salamov A."/>
            <person name="Bork P."/>
            <person name="Lim W.A."/>
            <person name="Manning G."/>
            <person name="Miller W.T."/>
            <person name="McGinnis W."/>
            <person name="Shapiro H."/>
            <person name="Tjian R."/>
            <person name="Grigoriev I.V."/>
            <person name="Rokhsar D."/>
        </authorList>
    </citation>
    <scope>NUCLEOTIDE SEQUENCE [LARGE SCALE GENOMIC DNA]</scope>
    <source>
        <strain evidence="14">MX1 / ATCC 50154</strain>
    </source>
</reference>
<dbReference type="InterPro" id="IPR043205">
    <property type="entry name" value="CYB561/CYBRD1-like"/>
</dbReference>
<dbReference type="GO" id="GO:0016020">
    <property type="term" value="C:membrane"/>
    <property type="evidence" value="ECO:0007669"/>
    <property type="project" value="UniProtKB-SubCell"/>
</dbReference>
<comment type="cofactor">
    <cofactor evidence="1">
        <name>heme b</name>
        <dbReference type="ChEBI" id="CHEBI:60344"/>
    </cofactor>
</comment>
<keyword evidence="3" id="KW-0813">Transport</keyword>
<feature type="transmembrane region" description="Helical" evidence="11">
    <location>
        <begin position="239"/>
        <end position="260"/>
    </location>
</feature>
<evidence type="ECO:0000256" key="8">
    <source>
        <dbReference type="ARBA" id="ARBA00022989"/>
    </source>
</evidence>
<feature type="transmembrane region" description="Helical" evidence="11">
    <location>
        <begin position="167"/>
        <end position="188"/>
    </location>
</feature>
<dbReference type="Pfam" id="PF03188">
    <property type="entry name" value="Cytochrom_B561"/>
    <property type="match status" value="1"/>
</dbReference>
<accession>A9V2H0</accession>
<evidence type="ECO:0000259" key="12">
    <source>
        <dbReference type="PROSITE" id="PS50939"/>
    </source>
</evidence>
<feature type="domain" description="Cytochrome b561" evidence="12">
    <location>
        <begin position="90"/>
        <end position="297"/>
    </location>
</feature>
<evidence type="ECO:0000256" key="1">
    <source>
        <dbReference type="ARBA" id="ARBA00001970"/>
    </source>
</evidence>
<dbReference type="RefSeq" id="XP_001746848.1">
    <property type="nucleotide sequence ID" value="XM_001746796.1"/>
</dbReference>
<keyword evidence="5 11" id="KW-0812">Transmembrane</keyword>
<dbReference type="GeneID" id="5892033"/>
<gene>
    <name evidence="13" type="ORF">MONBRDRAFT_26475</name>
</gene>
<organism evidence="13 14">
    <name type="scientific">Monosiga brevicollis</name>
    <name type="common">Choanoflagellate</name>
    <dbReference type="NCBI Taxonomy" id="81824"/>
    <lineage>
        <taxon>Eukaryota</taxon>
        <taxon>Choanoflagellata</taxon>
        <taxon>Craspedida</taxon>
        <taxon>Salpingoecidae</taxon>
        <taxon>Monosiga</taxon>
    </lineage>
</organism>
<keyword evidence="7" id="KW-0249">Electron transport</keyword>
<evidence type="ECO:0000256" key="11">
    <source>
        <dbReference type="SAM" id="Phobius"/>
    </source>
</evidence>
<evidence type="ECO:0000256" key="5">
    <source>
        <dbReference type="ARBA" id="ARBA00022692"/>
    </source>
</evidence>